<dbReference type="InterPro" id="IPR009878">
    <property type="entry name" value="Phlebovirus_G2_fusion"/>
</dbReference>
<evidence type="ECO:0000313" key="3">
    <source>
        <dbReference type="EMBL" id="VDO19798.1"/>
    </source>
</evidence>
<evidence type="ECO:0000256" key="1">
    <source>
        <dbReference type="SAM" id="Phobius"/>
    </source>
</evidence>
<dbReference type="Pfam" id="PF07245">
    <property type="entry name" value="Phlebovirus_G2"/>
    <property type="match status" value="1"/>
</dbReference>
<keyword evidence="1" id="KW-0812">Transmembrane</keyword>
<keyword evidence="1" id="KW-0472">Membrane</keyword>
<reference evidence="5" key="2">
    <citation type="submission" date="2019-09" db="UniProtKB">
        <authorList>
            <consortium name="WormBaseParasite"/>
        </authorList>
    </citation>
    <scope>IDENTIFICATION</scope>
</reference>
<keyword evidence="4" id="KW-1185">Reference proteome</keyword>
<dbReference type="WBParaSite" id="HPBE_0000141501-mRNA-1">
    <property type="protein sequence ID" value="HPBE_0000141501-mRNA-1"/>
    <property type="gene ID" value="HPBE_0000141501"/>
</dbReference>
<sequence>MAPSHDSAQIRRQIGFFKKQLHRYISSATSLLKDYSVSYEDQRFDHLDNDELENFRQEISATRKHLLNANRKITQLHDEWTLLQSSTTDESTVFEEYITKYGDYRESITSAVNQLEQLDYLMNAIDNEYAKRNLHVPSDSFDNTSHDDTDGNCQPVRTHWDPALAIEHQNTTLKSTCDSTKKIGFFNQVQLFDDNLLLIEELTAFVNAEHIYSERLSCKAHPICETLQCILCWERIYNVQCWTILQTTSVVIFAVLFMILLPWTCYIGKLVRVLLRLIGFVIFATAKLCNPKTLIRRKSSSIRRYTNRRRRLRQREFLTCAILILALVRLSKECSQVVSIKAHEEICSTTGDTEACTYNEATVINLQPLQQETCLVLKDRDNHPIAIVSMKINGIIFQCQKNMEFFTRDHHLTSESIHRCYQAGSCVENACENTAPTDKIKEFSDTANNSPGYTFCEQSCGCITCDSCFFCQPSCLFYRVYAVPTTSTTYTIFTCPSWEIIVTLEVTIRKQESSMSNTIQLHPGHTATWDNLRFSLIGAIVPQLPILSSTFAETDDLISIVKPAHRGQLTPHTVGQLQCSTMQNAVRFNCTFANNACKCNHGLRKASCSCSPGSISHLMRPLPLPQVSKNFLIFAQDNKVYARTNIGSILQLHLVAEDMKITARQSNSTCTIETSDLIGCYSCIAGAELTVYCQSSDRKTTAIIECPSQSQVALCTSTGHINKLKLHFDTPSVSMNCNATCPGGTTPFTMKGLLHYVDDNLIKGDLPLDTTIQETPVDTSFLSDLPKRFIEFVASLSNLLPNNLLLKVMLPVLLTILILICFYRTLMLYITSKLSKKHR</sequence>
<accession>A0A183F5H3</accession>
<gene>
    <name evidence="3" type="ORF">HPBE_LOCUS1416</name>
</gene>
<evidence type="ECO:0000259" key="2">
    <source>
        <dbReference type="Pfam" id="PF07245"/>
    </source>
</evidence>
<proteinExistence type="predicted"/>
<dbReference type="AlphaFoldDB" id="A0A183F5H3"/>
<dbReference type="Proteomes" id="UP000050761">
    <property type="component" value="Unassembled WGS sequence"/>
</dbReference>
<keyword evidence="1" id="KW-1133">Transmembrane helix</keyword>
<name>A0A183F5H3_HELPZ</name>
<dbReference type="Gene3D" id="2.60.98.50">
    <property type="match status" value="1"/>
</dbReference>
<evidence type="ECO:0000313" key="5">
    <source>
        <dbReference type="WBParaSite" id="HPBE_0000141501-mRNA-1"/>
    </source>
</evidence>
<evidence type="ECO:0000313" key="4">
    <source>
        <dbReference type="Proteomes" id="UP000050761"/>
    </source>
</evidence>
<protein>
    <submittedName>
        <fullName evidence="5">Phlebovirus_G2 domain-containing protein</fullName>
    </submittedName>
</protein>
<feature type="transmembrane region" description="Helical" evidence="1">
    <location>
        <begin position="808"/>
        <end position="830"/>
    </location>
</feature>
<feature type="transmembrane region" description="Helical" evidence="1">
    <location>
        <begin position="273"/>
        <end position="291"/>
    </location>
</feature>
<dbReference type="OrthoDB" id="5877595at2759"/>
<dbReference type="Gene3D" id="2.60.40.3770">
    <property type="match status" value="1"/>
</dbReference>
<feature type="transmembrane region" description="Helical" evidence="1">
    <location>
        <begin position="241"/>
        <end position="261"/>
    </location>
</feature>
<accession>A0A3P7WQ49</accession>
<dbReference type="EMBL" id="UZAH01001545">
    <property type="protein sequence ID" value="VDO19798.1"/>
    <property type="molecule type" value="Genomic_DNA"/>
</dbReference>
<organism evidence="4 5">
    <name type="scientific">Heligmosomoides polygyrus</name>
    <name type="common">Parasitic roundworm</name>
    <dbReference type="NCBI Taxonomy" id="6339"/>
    <lineage>
        <taxon>Eukaryota</taxon>
        <taxon>Metazoa</taxon>
        <taxon>Ecdysozoa</taxon>
        <taxon>Nematoda</taxon>
        <taxon>Chromadorea</taxon>
        <taxon>Rhabditida</taxon>
        <taxon>Rhabditina</taxon>
        <taxon>Rhabditomorpha</taxon>
        <taxon>Strongyloidea</taxon>
        <taxon>Heligmosomidae</taxon>
        <taxon>Heligmosomoides</taxon>
    </lineage>
</organism>
<feature type="domain" description="Phlebovirus glycoprotein G2 fusion" evidence="2">
    <location>
        <begin position="334"/>
        <end position="653"/>
    </location>
</feature>
<reference evidence="3 4" key="1">
    <citation type="submission" date="2018-11" db="EMBL/GenBank/DDBJ databases">
        <authorList>
            <consortium name="Pathogen Informatics"/>
        </authorList>
    </citation>
    <scope>NUCLEOTIDE SEQUENCE [LARGE SCALE GENOMIC DNA]</scope>
</reference>